<protein>
    <submittedName>
        <fullName evidence="3">Uncharacterized protein</fullName>
    </submittedName>
</protein>
<feature type="compositionally biased region" description="Polar residues" evidence="2">
    <location>
        <begin position="10"/>
        <end position="28"/>
    </location>
</feature>
<feature type="coiled-coil region" evidence="1">
    <location>
        <begin position="113"/>
        <end position="140"/>
    </location>
</feature>
<comment type="caution">
    <text evidence="3">The sequence shown here is derived from an EMBL/GenBank/DDBJ whole genome shotgun (WGS) entry which is preliminary data.</text>
</comment>
<reference evidence="3 4" key="1">
    <citation type="journal article" date="2024" name="BMC Genomics">
        <title>De novo assembly and annotation of Popillia japonica's genome with initial clues to its potential as an invasive pest.</title>
        <authorList>
            <person name="Cucini C."/>
            <person name="Boschi S."/>
            <person name="Funari R."/>
            <person name="Cardaioli E."/>
            <person name="Iannotti N."/>
            <person name="Marturano G."/>
            <person name="Paoli F."/>
            <person name="Bruttini M."/>
            <person name="Carapelli A."/>
            <person name="Frati F."/>
            <person name="Nardi F."/>
        </authorList>
    </citation>
    <scope>NUCLEOTIDE SEQUENCE [LARGE SCALE GENOMIC DNA]</scope>
    <source>
        <strain evidence="3">DMR45628</strain>
    </source>
</reference>
<evidence type="ECO:0000313" key="4">
    <source>
        <dbReference type="Proteomes" id="UP001458880"/>
    </source>
</evidence>
<evidence type="ECO:0000256" key="2">
    <source>
        <dbReference type="SAM" id="MobiDB-lite"/>
    </source>
</evidence>
<proteinExistence type="predicted"/>
<keyword evidence="4" id="KW-1185">Reference proteome</keyword>
<feature type="coiled-coil region" evidence="1">
    <location>
        <begin position="525"/>
        <end position="580"/>
    </location>
</feature>
<evidence type="ECO:0000313" key="3">
    <source>
        <dbReference type="EMBL" id="KAK9739375.1"/>
    </source>
</evidence>
<dbReference type="EMBL" id="JASPKY010000076">
    <property type="protein sequence ID" value="KAK9739375.1"/>
    <property type="molecule type" value="Genomic_DNA"/>
</dbReference>
<organism evidence="3 4">
    <name type="scientific">Popillia japonica</name>
    <name type="common">Japanese beetle</name>
    <dbReference type="NCBI Taxonomy" id="7064"/>
    <lineage>
        <taxon>Eukaryota</taxon>
        <taxon>Metazoa</taxon>
        <taxon>Ecdysozoa</taxon>
        <taxon>Arthropoda</taxon>
        <taxon>Hexapoda</taxon>
        <taxon>Insecta</taxon>
        <taxon>Pterygota</taxon>
        <taxon>Neoptera</taxon>
        <taxon>Endopterygota</taxon>
        <taxon>Coleoptera</taxon>
        <taxon>Polyphaga</taxon>
        <taxon>Scarabaeiformia</taxon>
        <taxon>Scarabaeidae</taxon>
        <taxon>Rutelinae</taxon>
        <taxon>Popillia</taxon>
    </lineage>
</organism>
<dbReference type="Proteomes" id="UP001458880">
    <property type="component" value="Unassembled WGS sequence"/>
</dbReference>
<keyword evidence="1" id="KW-0175">Coiled coil</keyword>
<dbReference type="AlphaFoldDB" id="A0AAW1M0I5"/>
<feature type="coiled-coil region" evidence="1">
    <location>
        <begin position="432"/>
        <end position="498"/>
    </location>
</feature>
<feature type="compositionally biased region" description="Basic and acidic residues" evidence="2">
    <location>
        <begin position="296"/>
        <end position="323"/>
    </location>
</feature>
<evidence type="ECO:0000256" key="1">
    <source>
        <dbReference type="SAM" id="Coils"/>
    </source>
</evidence>
<feature type="region of interest" description="Disordered" evidence="2">
    <location>
        <begin position="1"/>
        <end position="39"/>
    </location>
</feature>
<feature type="coiled-coil region" evidence="1">
    <location>
        <begin position="620"/>
        <end position="647"/>
    </location>
</feature>
<name>A0AAW1M0I5_POPJA</name>
<accession>A0AAW1M0I5</accession>
<sequence>MSLKCGCQDVHQTTTTTKQPDENSQTADSLKLRGAKGEISHSQRCNTKTCTSQCIRPSTTKSSLGDSTAKSKSTAPVCSCSATARFFDDACSKQPIPKNPLCKCIARSPERELQIEKDRRLQLETELDRLKLQIADMMQSKCMALNMTKQLKQRYEKMKGVHEDTSSRMATLQRENELLSRSLERERMEKAKTESSVQVTKDMDRIAIRRMRLQAAKIKTLNDSVLSLSKTVEDKEFEKKRLEHEKDKIHEKLKKNKDVTRRLSQTTAKLAKSVKQKHDSFMAIRNKASKYERELGSYKEEVRRSQQELERLRTEVERQKSKGDSLSSTPKLNKADAELEEKLKKTKLKERRASETIQLLSQKIRDLEHKDPKALEKELQRVNKELKTMQQKYEDAAYKLKELEEADKERSEQIRNEMAAFAEDLLAKETIYLDEKEKLKQLIEELQSIIEEQRKRIADLESAKEQQDIVIRSQIEQLNSKEEQIKLREQENDLVKEQCLDLDKQVDNLRTSIDEFEQIGVKSTHIELRERINALSDEVDNLKSTLRNEQKKSDTKDQIIENQHNQIEDLKTKLLQTHKDFDKMANDSNLQAKASQEQLHRVGRQLAKEKQYTKQAVSQLTAIQKQKMALEKDVSELEESYQEMSQGSINKTRGKEDREWIEEKKKLTQERDRAIDAAKLATKTLMETMDDFQGQIKSQQKLQKIVAEIISTKSNPKIPPCIKRKEIDRLKQLQIALPRPSPRPCRKVCYSFLNNEDEYYTAESGKYSGQSDSDESLGVCNILQMLGKCNNCSTRTNRPDTAPSYSQLCQLPSTSAPTSTQSHDNCRCVNVQTLTCQCAKSIPTPKNNERQKFLQCTKKQRP</sequence>
<gene>
    <name evidence="3" type="ORF">QE152_g9070</name>
</gene>
<feature type="region of interest" description="Disordered" evidence="2">
    <location>
        <begin position="296"/>
        <end position="337"/>
    </location>
</feature>